<dbReference type="AlphaFoldDB" id="A9KEZ6"/>
<dbReference type="Proteomes" id="UP000008555">
    <property type="component" value="Chromosome"/>
</dbReference>
<dbReference type="HOGENOM" id="CLU_793919_0_0_6"/>
<gene>
    <name evidence="1" type="ordered locus">CBUD_0053</name>
</gene>
<protein>
    <submittedName>
        <fullName evidence="1">Uncharacterized protein</fullName>
    </submittedName>
</protein>
<name>A9KEZ6_COXBN</name>
<accession>A9KEZ6</accession>
<evidence type="ECO:0000313" key="2">
    <source>
        <dbReference type="Proteomes" id="UP000008555"/>
    </source>
</evidence>
<reference evidence="1 2" key="1">
    <citation type="journal article" date="2009" name="Infect. Immun.">
        <title>Comparative genomics reveal extensive transposon-mediated genomic plasticity and diversity among potential effector proteins within the genus Coxiella.</title>
        <authorList>
            <person name="Beare P.A."/>
            <person name="Unsworth N."/>
            <person name="Andoh M."/>
            <person name="Voth D.E."/>
            <person name="Omsland A."/>
            <person name="Gilk S.D."/>
            <person name="Williams K.P."/>
            <person name="Sobral B.W."/>
            <person name="Kupko J.J.III."/>
            <person name="Porcella S.F."/>
            <person name="Samuel J.E."/>
            <person name="Heinzen R.A."/>
        </authorList>
    </citation>
    <scope>NUCLEOTIDE SEQUENCE [LARGE SCALE GENOMIC DNA]</scope>
    <source>
        <strain evidence="1 2">Dugway 5J108-111</strain>
    </source>
</reference>
<sequence length="349" mass="40313">MPKLSNRDLQNLRDSSKWSEETINTIYKRLMELICNINNESKQEDDEQQELGELLRLENVNQQTVLIYLAMKDPTKLIVLVENLKESHSREFMYAIKQKGKMDHNVLSCLLLYHPGKFPELIRLFDDERNISELFSGICSVATYNLSKENFDVVSINKLEALFYCAPDQQSLIKAALEALINQISSPYYKIELLSQLITRTRSHRKQRLIENIYRDHLLSALLQVKKDVPSLVALSRLVSFSGKSYLKNVILSLKKAAPSNDEISYLSRLKSQAEGDEISLIYYIVNYGRNSGKVKKPGTTATSQLLFEPPKTSTKTSQKFKRFLNLFLPREKILEEKEMAEWPTNKRP</sequence>
<dbReference type="KEGG" id="cbd:CBUD_0053"/>
<dbReference type="RefSeq" id="WP_010958467.1">
    <property type="nucleotide sequence ID" value="NC_009727.1"/>
</dbReference>
<organism evidence="1 2">
    <name type="scientific">Coxiella burnetii (strain Dugway 5J108-111)</name>
    <dbReference type="NCBI Taxonomy" id="434922"/>
    <lineage>
        <taxon>Bacteria</taxon>
        <taxon>Pseudomonadati</taxon>
        <taxon>Pseudomonadota</taxon>
        <taxon>Gammaproteobacteria</taxon>
        <taxon>Legionellales</taxon>
        <taxon>Coxiellaceae</taxon>
        <taxon>Coxiella</taxon>
    </lineage>
</organism>
<evidence type="ECO:0000313" key="1">
    <source>
        <dbReference type="EMBL" id="ABS77969.1"/>
    </source>
</evidence>
<proteinExistence type="predicted"/>
<dbReference type="EMBL" id="CP000733">
    <property type="protein sequence ID" value="ABS77969.1"/>
    <property type="molecule type" value="Genomic_DNA"/>
</dbReference>